<dbReference type="Proteomes" id="UP001175211">
    <property type="component" value="Unassembled WGS sequence"/>
</dbReference>
<evidence type="ECO:0000313" key="2">
    <source>
        <dbReference type="Proteomes" id="UP001175211"/>
    </source>
</evidence>
<keyword evidence="2" id="KW-1185">Reference proteome</keyword>
<dbReference type="GeneID" id="85351430"/>
<organism evidence="1 2">
    <name type="scientific">Armillaria tabescens</name>
    <name type="common">Ringless honey mushroom</name>
    <name type="synonym">Agaricus tabescens</name>
    <dbReference type="NCBI Taxonomy" id="1929756"/>
    <lineage>
        <taxon>Eukaryota</taxon>
        <taxon>Fungi</taxon>
        <taxon>Dikarya</taxon>
        <taxon>Basidiomycota</taxon>
        <taxon>Agaricomycotina</taxon>
        <taxon>Agaricomycetes</taxon>
        <taxon>Agaricomycetidae</taxon>
        <taxon>Agaricales</taxon>
        <taxon>Marasmiineae</taxon>
        <taxon>Physalacriaceae</taxon>
        <taxon>Desarmillaria</taxon>
    </lineage>
</organism>
<dbReference type="RefSeq" id="XP_060327100.1">
    <property type="nucleotide sequence ID" value="XM_060467882.1"/>
</dbReference>
<name>A0AA39MXG0_ARMTA</name>
<gene>
    <name evidence="1" type="ORF">EV420DRAFT_1275084</name>
</gene>
<protein>
    <submittedName>
        <fullName evidence="1">Uncharacterized protein</fullName>
    </submittedName>
</protein>
<proteinExistence type="predicted"/>
<feature type="non-terminal residue" evidence="1">
    <location>
        <position position="249"/>
    </location>
</feature>
<dbReference type="AlphaFoldDB" id="A0AA39MXG0"/>
<comment type="caution">
    <text evidence="1">The sequence shown here is derived from an EMBL/GenBank/DDBJ whole genome shotgun (WGS) entry which is preliminary data.</text>
</comment>
<dbReference type="EMBL" id="JAUEPS010000037">
    <property type="protein sequence ID" value="KAK0449808.1"/>
    <property type="molecule type" value="Genomic_DNA"/>
</dbReference>
<evidence type="ECO:0000313" key="1">
    <source>
        <dbReference type="EMBL" id="KAK0449808.1"/>
    </source>
</evidence>
<sequence>GCSGRLRQEFRELEMLDDITIRIYESTLPITVIRETRYSLIHSFQEYIGTEYTPVNMDARLMWSIINPFDMVDATDLEWEKTFITHNPSKLFKSSKQVNLLGPQPGRPSLPSTIHESLNVRNVTPMKAAEKRKVPVSPAGCKWSNNSCAYDAVLFVLYNLWKSDEAKYTASFAHLRNRWMDMASSSFKKYAKGEYNLEEVRDYIRRALHREYPTVFVFGRNMSVEAVMMTLLRTDVTFLSDDFVVAVAR</sequence>
<accession>A0AA39MXG0</accession>
<reference evidence="1" key="1">
    <citation type="submission" date="2023-06" db="EMBL/GenBank/DDBJ databases">
        <authorList>
            <consortium name="Lawrence Berkeley National Laboratory"/>
            <person name="Ahrendt S."/>
            <person name="Sahu N."/>
            <person name="Indic B."/>
            <person name="Wong-Bajracharya J."/>
            <person name="Merenyi Z."/>
            <person name="Ke H.-M."/>
            <person name="Monk M."/>
            <person name="Kocsube S."/>
            <person name="Drula E."/>
            <person name="Lipzen A."/>
            <person name="Balint B."/>
            <person name="Henrissat B."/>
            <person name="Andreopoulos B."/>
            <person name="Martin F.M."/>
            <person name="Harder C.B."/>
            <person name="Rigling D."/>
            <person name="Ford K.L."/>
            <person name="Foster G.D."/>
            <person name="Pangilinan J."/>
            <person name="Papanicolaou A."/>
            <person name="Barry K."/>
            <person name="LaButti K."/>
            <person name="Viragh M."/>
            <person name="Koriabine M."/>
            <person name="Yan M."/>
            <person name="Riley R."/>
            <person name="Champramary S."/>
            <person name="Plett K.L."/>
            <person name="Tsai I.J."/>
            <person name="Slot J."/>
            <person name="Sipos G."/>
            <person name="Plett J."/>
            <person name="Nagy L.G."/>
            <person name="Grigoriev I.V."/>
        </authorList>
    </citation>
    <scope>NUCLEOTIDE SEQUENCE</scope>
    <source>
        <strain evidence="1">CCBAS 213</strain>
    </source>
</reference>